<feature type="compositionally biased region" description="Acidic residues" evidence="1">
    <location>
        <begin position="134"/>
        <end position="153"/>
    </location>
</feature>
<evidence type="ECO:0000313" key="2">
    <source>
        <dbReference type="EMBL" id="KAL3697358.1"/>
    </source>
</evidence>
<feature type="region of interest" description="Disordered" evidence="1">
    <location>
        <begin position="119"/>
        <end position="153"/>
    </location>
</feature>
<sequence length="153" mass="17540">MLQEEIEKNISNNRRERLVGDMCWFWPVPPKRDEHAVDEPVAVTTTEEFRRRIFGQRRSIYSGPRRPPPGSAAADRAAHIGELTEIHDKSFLAVLANDETSFWICQIRTCLFRIARDKEASQPEVPNRLSEAIDSADDEETECSGPDLEDEEE</sequence>
<evidence type="ECO:0000256" key="1">
    <source>
        <dbReference type="SAM" id="MobiDB-lite"/>
    </source>
</evidence>
<dbReference type="AlphaFoldDB" id="A0ABD3I188"/>
<dbReference type="Proteomes" id="UP001633002">
    <property type="component" value="Unassembled WGS sequence"/>
</dbReference>
<keyword evidence="3" id="KW-1185">Reference proteome</keyword>
<comment type="caution">
    <text evidence="2">The sequence shown here is derived from an EMBL/GenBank/DDBJ whole genome shotgun (WGS) entry which is preliminary data.</text>
</comment>
<gene>
    <name evidence="2" type="ORF">R1sor_011434</name>
</gene>
<organism evidence="2 3">
    <name type="scientific">Riccia sorocarpa</name>
    <dbReference type="NCBI Taxonomy" id="122646"/>
    <lineage>
        <taxon>Eukaryota</taxon>
        <taxon>Viridiplantae</taxon>
        <taxon>Streptophyta</taxon>
        <taxon>Embryophyta</taxon>
        <taxon>Marchantiophyta</taxon>
        <taxon>Marchantiopsida</taxon>
        <taxon>Marchantiidae</taxon>
        <taxon>Marchantiales</taxon>
        <taxon>Ricciaceae</taxon>
        <taxon>Riccia</taxon>
    </lineage>
</organism>
<reference evidence="2 3" key="1">
    <citation type="submission" date="2024-09" db="EMBL/GenBank/DDBJ databases">
        <title>Chromosome-scale assembly of Riccia sorocarpa.</title>
        <authorList>
            <person name="Paukszto L."/>
        </authorList>
    </citation>
    <scope>NUCLEOTIDE SEQUENCE [LARGE SCALE GENOMIC DNA]</scope>
    <source>
        <strain evidence="2">LP-2024</strain>
        <tissue evidence="2">Aerial parts of the thallus</tissue>
    </source>
</reference>
<name>A0ABD3I188_9MARC</name>
<proteinExistence type="predicted"/>
<accession>A0ABD3I188</accession>
<protein>
    <submittedName>
        <fullName evidence="2">Uncharacterized protein</fullName>
    </submittedName>
</protein>
<dbReference type="EMBL" id="JBJQOH010000002">
    <property type="protein sequence ID" value="KAL3697358.1"/>
    <property type="molecule type" value="Genomic_DNA"/>
</dbReference>
<evidence type="ECO:0000313" key="3">
    <source>
        <dbReference type="Proteomes" id="UP001633002"/>
    </source>
</evidence>